<dbReference type="AlphaFoldDB" id="A0A2A2JC10"/>
<dbReference type="InterPro" id="IPR034649">
    <property type="entry name" value="Hip_N"/>
</dbReference>
<evidence type="ECO:0000313" key="9">
    <source>
        <dbReference type="EMBL" id="PAV59286.1"/>
    </source>
</evidence>
<dbReference type="PANTHER" id="PTHR45883">
    <property type="entry name" value="HSC70-INTERACTING PROTEIN"/>
    <property type="match status" value="1"/>
</dbReference>
<feature type="domain" description="Hsp70-interacting protein N-terminal" evidence="8">
    <location>
        <begin position="4"/>
        <end position="42"/>
    </location>
</feature>
<feature type="repeat" description="TPR" evidence="6">
    <location>
        <begin position="115"/>
        <end position="148"/>
    </location>
</feature>
<dbReference type="GO" id="GO:0005634">
    <property type="term" value="C:nucleus"/>
    <property type="evidence" value="ECO:0007669"/>
    <property type="project" value="UniProtKB-ARBA"/>
</dbReference>
<dbReference type="Gene3D" id="1.25.40.10">
    <property type="entry name" value="Tetratricopeptide repeat domain"/>
    <property type="match status" value="1"/>
</dbReference>
<keyword evidence="3 6" id="KW-0802">TPR repeat</keyword>
<sequence length="246" mass="27199">MDQYVALLKQFIGLCKANPDLLHDERLGFYRDYLKELGATIPPKKEKSPEEPKPEPKPAAESSPTHEEPMEAEPEEEPIPCPELDNSGVIEPDAGEALPMGEVGKEVSEDDLEKANDERDKATAAFSDGDFEKALEHYTNSIQLNPGSAILHAKRANVLLKLKRPIAAIADCDKAISINPDSAQGYKFRGRANRLLGKWLEAHADLTTACKLDYDDTANEWLKEIVPNSNFTADSLFEVSTFFDAS</sequence>
<keyword evidence="2" id="KW-0677">Repeat</keyword>
<comment type="function">
    <text evidence="4">One HIP oligomer binds the ATPase domains of at least two HSC70 molecules dependent on activation of the HSC70 ATPase by HSP40. Stabilizes the ADP state of HSC70 that has a high affinity for substrate protein. Through its own chaperone activity, it may contribute to the interaction of HSC70 with various target proteins.</text>
</comment>
<evidence type="ECO:0000256" key="3">
    <source>
        <dbReference type="ARBA" id="ARBA00022803"/>
    </source>
</evidence>
<name>A0A2A2JC10_9BILA</name>
<evidence type="ECO:0000256" key="7">
    <source>
        <dbReference type="SAM" id="MobiDB-lite"/>
    </source>
</evidence>
<accession>A0A2A2JC10</accession>
<evidence type="ECO:0000256" key="6">
    <source>
        <dbReference type="PROSITE-ProRule" id="PRU00339"/>
    </source>
</evidence>
<dbReference type="Proteomes" id="UP000218231">
    <property type="component" value="Unassembled WGS sequence"/>
</dbReference>
<evidence type="ECO:0000256" key="5">
    <source>
        <dbReference type="ARBA" id="ARBA00064040"/>
    </source>
</evidence>
<dbReference type="Pfam" id="PF14559">
    <property type="entry name" value="TPR_19"/>
    <property type="match status" value="1"/>
</dbReference>
<feature type="region of interest" description="Disordered" evidence="7">
    <location>
        <begin position="39"/>
        <end position="96"/>
    </location>
</feature>
<dbReference type="GO" id="GO:0030544">
    <property type="term" value="F:Hsp70 protein binding"/>
    <property type="evidence" value="ECO:0007669"/>
    <property type="project" value="TreeGrafter"/>
</dbReference>
<dbReference type="FunFam" id="6.10.250.3420:FF:000001">
    <property type="entry name" value="Hsc70-interacting protein-like protein"/>
    <property type="match status" value="1"/>
</dbReference>
<dbReference type="EMBL" id="LIAE01010535">
    <property type="protein sequence ID" value="PAV59286.1"/>
    <property type="molecule type" value="Genomic_DNA"/>
</dbReference>
<dbReference type="SMART" id="SM00028">
    <property type="entry name" value="TPR"/>
    <property type="match status" value="3"/>
</dbReference>
<comment type="similarity">
    <text evidence="1">Belongs to the FAM10 family.</text>
</comment>
<comment type="caution">
    <text evidence="9">The sequence shown here is derived from an EMBL/GenBank/DDBJ whole genome shotgun (WGS) entry which is preliminary data.</text>
</comment>
<evidence type="ECO:0000256" key="4">
    <source>
        <dbReference type="ARBA" id="ARBA00037033"/>
    </source>
</evidence>
<protein>
    <recommendedName>
        <fullName evidence="8">Hsp70-interacting protein N-terminal domain-containing protein</fullName>
    </recommendedName>
</protein>
<dbReference type="PROSITE" id="PS50005">
    <property type="entry name" value="TPR"/>
    <property type="match status" value="1"/>
</dbReference>
<feature type="compositionally biased region" description="Basic and acidic residues" evidence="7">
    <location>
        <begin position="43"/>
        <end position="69"/>
    </location>
</feature>
<comment type="subunit">
    <text evidence="5">Homotetramer. Interacts with Hsc70 as well as DNAJ homologs and Hsp90.</text>
</comment>
<dbReference type="GO" id="GO:0046983">
    <property type="term" value="F:protein dimerization activity"/>
    <property type="evidence" value="ECO:0007669"/>
    <property type="project" value="InterPro"/>
</dbReference>
<dbReference type="Pfam" id="PF18253">
    <property type="entry name" value="HipN"/>
    <property type="match status" value="1"/>
</dbReference>
<keyword evidence="10" id="KW-1185">Reference proteome</keyword>
<dbReference type="CDD" id="cd14438">
    <property type="entry name" value="Hip_N"/>
    <property type="match status" value="1"/>
</dbReference>
<dbReference type="PANTHER" id="PTHR45883:SF2">
    <property type="entry name" value="HSC70-INTERACTING PROTEIN"/>
    <property type="match status" value="1"/>
</dbReference>
<proteinExistence type="inferred from homology"/>
<evidence type="ECO:0000256" key="1">
    <source>
        <dbReference type="ARBA" id="ARBA00009015"/>
    </source>
</evidence>
<organism evidence="9 10">
    <name type="scientific">Diploscapter pachys</name>
    <dbReference type="NCBI Taxonomy" id="2018661"/>
    <lineage>
        <taxon>Eukaryota</taxon>
        <taxon>Metazoa</taxon>
        <taxon>Ecdysozoa</taxon>
        <taxon>Nematoda</taxon>
        <taxon>Chromadorea</taxon>
        <taxon>Rhabditida</taxon>
        <taxon>Rhabditina</taxon>
        <taxon>Rhabditomorpha</taxon>
        <taxon>Rhabditoidea</taxon>
        <taxon>Rhabditidae</taxon>
        <taxon>Diploscapter</taxon>
    </lineage>
</organism>
<gene>
    <name evidence="9" type="ORF">WR25_18420</name>
</gene>
<dbReference type="OrthoDB" id="533763at2759"/>
<dbReference type="Gene3D" id="6.10.250.3420">
    <property type="match status" value="1"/>
</dbReference>
<dbReference type="STRING" id="2018661.A0A2A2JC10"/>
<dbReference type="FunFam" id="1.25.40.10:FF:000112">
    <property type="entry name" value="FAM10 family protein"/>
    <property type="match status" value="1"/>
</dbReference>
<dbReference type="InterPro" id="IPR019734">
    <property type="entry name" value="TPR_rpt"/>
</dbReference>
<evidence type="ECO:0000313" key="10">
    <source>
        <dbReference type="Proteomes" id="UP000218231"/>
    </source>
</evidence>
<dbReference type="InterPro" id="IPR011990">
    <property type="entry name" value="TPR-like_helical_dom_sf"/>
</dbReference>
<evidence type="ECO:0000256" key="2">
    <source>
        <dbReference type="ARBA" id="ARBA00022737"/>
    </source>
</evidence>
<dbReference type="SUPFAM" id="SSF48452">
    <property type="entry name" value="TPR-like"/>
    <property type="match status" value="1"/>
</dbReference>
<dbReference type="GO" id="GO:1902494">
    <property type="term" value="C:catalytic complex"/>
    <property type="evidence" value="ECO:0007669"/>
    <property type="project" value="UniProtKB-ARBA"/>
</dbReference>
<reference evidence="9 10" key="1">
    <citation type="journal article" date="2017" name="Curr. Biol.">
        <title>Genome architecture and evolution of a unichromosomal asexual nematode.</title>
        <authorList>
            <person name="Fradin H."/>
            <person name="Zegar C."/>
            <person name="Gutwein M."/>
            <person name="Lucas J."/>
            <person name="Kovtun M."/>
            <person name="Corcoran D."/>
            <person name="Baugh L.R."/>
            <person name="Kiontke K."/>
            <person name="Gunsalus K."/>
            <person name="Fitch D.H."/>
            <person name="Piano F."/>
        </authorList>
    </citation>
    <scope>NUCLEOTIDE SEQUENCE [LARGE SCALE GENOMIC DNA]</scope>
    <source>
        <strain evidence="9">PF1309</strain>
    </source>
</reference>
<evidence type="ECO:0000259" key="8">
    <source>
        <dbReference type="Pfam" id="PF18253"/>
    </source>
</evidence>